<evidence type="ECO:0000256" key="2">
    <source>
        <dbReference type="ARBA" id="ARBA00022692"/>
    </source>
</evidence>
<evidence type="ECO:0000256" key="5">
    <source>
        <dbReference type="ARBA" id="ARBA00022833"/>
    </source>
</evidence>
<dbReference type="InterPro" id="IPR026096">
    <property type="entry name" value="R-trans_p"/>
</dbReference>
<comment type="subcellular location">
    <subcellularLocation>
        <location evidence="1">Membrane</location>
        <topology evidence="1">Single-pass membrane protein</topology>
    </subcellularLocation>
</comment>
<reference evidence="10" key="2">
    <citation type="submission" date="2025-08" db="UniProtKB">
        <authorList>
            <consortium name="Ensembl"/>
        </authorList>
    </citation>
    <scope>IDENTIFICATION</scope>
</reference>
<accession>A0A3B5KEM0</accession>
<proteinExistence type="predicted"/>
<dbReference type="Pfam" id="PF13695">
    <property type="entry name" value="Zn_ribbon_3CxxC"/>
    <property type="match status" value="1"/>
</dbReference>
<evidence type="ECO:0000256" key="1">
    <source>
        <dbReference type="ARBA" id="ARBA00004167"/>
    </source>
</evidence>
<feature type="domain" description="3CxxC-type" evidence="9">
    <location>
        <begin position="62"/>
        <end position="172"/>
    </location>
</feature>
<feature type="region of interest" description="Disordered" evidence="8">
    <location>
        <begin position="141"/>
        <end position="162"/>
    </location>
</feature>
<organism evidence="10 11">
    <name type="scientific">Takifugu rubripes</name>
    <name type="common">Japanese pufferfish</name>
    <name type="synonym">Fugu rubripes</name>
    <dbReference type="NCBI Taxonomy" id="31033"/>
    <lineage>
        <taxon>Eukaryota</taxon>
        <taxon>Metazoa</taxon>
        <taxon>Chordata</taxon>
        <taxon>Craniata</taxon>
        <taxon>Vertebrata</taxon>
        <taxon>Euteleostomi</taxon>
        <taxon>Actinopterygii</taxon>
        <taxon>Neopterygii</taxon>
        <taxon>Teleostei</taxon>
        <taxon>Neoteleostei</taxon>
        <taxon>Acanthomorphata</taxon>
        <taxon>Eupercaria</taxon>
        <taxon>Tetraodontiformes</taxon>
        <taxon>Tetradontoidea</taxon>
        <taxon>Tetraodontidae</taxon>
        <taxon>Takifugu</taxon>
    </lineage>
</organism>
<keyword evidence="3" id="KW-0479">Metal-binding</keyword>
<evidence type="ECO:0000256" key="7">
    <source>
        <dbReference type="ARBA" id="ARBA00023136"/>
    </source>
</evidence>
<dbReference type="GO" id="GO:0006612">
    <property type="term" value="P:protein targeting to membrane"/>
    <property type="evidence" value="ECO:0007669"/>
    <property type="project" value="TreeGrafter"/>
</dbReference>
<keyword evidence="11" id="KW-1185">Reference proteome</keyword>
<keyword evidence="4" id="KW-0863">Zinc-finger</keyword>
<dbReference type="OMA" id="SINMDTE"/>
<dbReference type="GO" id="GO:0051205">
    <property type="term" value="P:protein insertion into membrane"/>
    <property type="evidence" value="ECO:0007669"/>
    <property type="project" value="TreeGrafter"/>
</dbReference>
<name>A0A3B5KEM0_TAKRU</name>
<dbReference type="PANTHER" id="PTHR14402">
    <property type="entry name" value="RECEPTOR TRANSPORTING PROTEIN"/>
    <property type="match status" value="1"/>
</dbReference>
<evidence type="ECO:0000313" key="11">
    <source>
        <dbReference type="Proteomes" id="UP000005226"/>
    </source>
</evidence>
<evidence type="ECO:0000256" key="4">
    <source>
        <dbReference type="ARBA" id="ARBA00022771"/>
    </source>
</evidence>
<dbReference type="SMART" id="SM01328">
    <property type="entry name" value="zf-3CxxC"/>
    <property type="match status" value="1"/>
</dbReference>
<keyword evidence="7" id="KW-0472">Membrane</keyword>
<keyword evidence="5" id="KW-0862">Zinc</keyword>
<keyword evidence="2" id="KW-0812">Transmembrane</keyword>
<evidence type="ECO:0000313" key="10">
    <source>
        <dbReference type="Ensembl" id="ENSTRUP00000053821.2"/>
    </source>
</evidence>
<evidence type="ECO:0000259" key="9">
    <source>
        <dbReference type="SMART" id="SM01328"/>
    </source>
</evidence>
<dbReference type="InParanoid" id="A0A3B5KEM0"/>
<dbReference type="GO" id="GO:0016020">
    <property type="term" value="C:membrane"/>
    <property type="evidence" value="ECO:0007669"/>
    <property type="project" value="UniProtKB-SubCell"/>
</dbReference>
<dbReference type="PANTHER" id="PTHR14402:SF20">
    <property type="entry name" value="RECEPTOR-TRANSPORTING PROTEIN 2"/>
    <property type="match status" value="1"/>
</dbReference>
<dbReference type="Proteomes" id="UP000005226">
    <property type="component" value="Chromosome 12"/>
</dbReference>
<evidence type="ECO:0000256" key="8">
    <source>
        <dbReference type="SAM" id="MobiDB-lite"/>
    </source>
</evidence>
<protein>
    <recommendedName>
        <fullName evidence="9">3CxxC-type domain-containing protein</fullName>
    </recommendedName>
</protein>
<dbReference type="GO" id="GO:0008270">
    <property type="term" value="F:zinc ion binding"/>
    <property type="evidence" value="ECO:0007669"/>
    <property type="project" value="UniProtKB-KW"/>
</dbReference>
<sequence length="182" mass="21119">MSRLLAVHWVPGLWLDIFNELLDQDDELDYGDQWRLNFNYTSLTDTLDSAERRRGWKIFCSRVYGNFECGSCRKTWPSARVTVLFHYRLRGERGIVIMRPLGQSCRRCQDTFELPGFSEDVVRGTLQRLFSKIRKNIYDEDDDDDDGGHSDNSGRGWSKPHESSLCEACKMGICSQNDECES</sequence>
<dbReference type="STRING" id="31033.ENSTRUP00000053821"/>
<dbReference type="GO" id="GO:0031849">
    <property type="term" value="F:olfactory receptor binding"/>
    <property type="evidence" value="ECO:0007669"/>
    <property type="project" value="TreeGrafter"/>
</dbReference>
<dbReference type="Ensembl" id="ENSTRUT00000049285.2">
    <property type="protein sequence ID" value="ENSTRUP00000053821.2"/>
    <property type="gene ID" value="ENSTRUG00000023862.2"/>
</dbReference>
<dbReference type="AlphaFoldDB" id="A0A3B5KEM0"/>
<reference evidence="10 11" key="1">
    <citation type="journal article" date="2011" name="Genome Biol. Evol.">
        <title>Integration of the genetic map and genome assembly of fugu facilitates insights into distinct features of genome evolution in teleosts and mammals.</title>
        <authorList>
            <person name="Kai W."/>
            <person name="Kikuchi K."/>
            <person name="Tohari S."/>
            <person name="Chew A.K."/>
            <person name="Tay A."/>
            <person name="Fujiwara A."/>
            <person name="Hosoya S."/>
            <person name="Suetake H."/>
            <person name="Naruse K."/>
            <person name="Brenner S."/>
            <person name="Suzuki Y."/>
            <person name="Venkatesh B."/>
        </authorList>
    </citation>
    <scope>NUCLEOTIDE SEQUENCE [LARGE SCALE GENOMIC DNA]</scope>
</reference>
<dbReference type="InterPro" id="IPR027377">
    <property type="entry name" value="ZAR1/RTP1-5-like_Znf-3CxxC"/>
</dbReference>
<evidence type="ECO:0000256" key="6">
    <source>
        <dbReference type="ARBA" id="ARBA00022989"/>
    </source>
</evidence>
<evidence type="ECO:0000256" key="3">
    <source>
        <dbReference type="ARBA" id="ARBA00022723"/>
    </source>
</evidence>
<dbReference type="GeneTree" id="ENSGT00940000164175"/>
<reference evidence="10" key="3">
    <citation type="submission" date="2025-09" db="UniProtKB">
        <authorList>
            <consortium name="Ensembl"/>
        </authorList>
    </citation>
    <scope>IDENTIFICATION</scope>
</reference>
<keyword evidence="6" id="KW-1133">Transmembrane helix</keyword>